<name>A0A4Y7PU91_9AGAM</name>
<dbReference type="VEuPathDB" id="FungiDB:BD410DRAFT_792592"/>
<proteinExistence type="predicted"/>
<dbReference type="EMBL" id="ML170201">
    <property type="protein sequence ID" value="TDL18987.1"/>
    <property type="molecule type" value="Genomic_DNA"/>
</dbReference>
<evidence type="ECO:0000313" key="1">
    <source>
        <dbReference type="EMBL" id="TDL18987.1"/>
    </source>
</evidence>
<organism evidence="1 2">
    <name type="scientific">Rickenella mellea</name>
    <dbReference type="NCBI Taxonomy" id="50990"/>
    <lineage>
        <taxon>Eukaryota</taxon>
        <taxon>Fungi</taxon>
        <taxon>Dikarya</taxon>
        <taxon>Basidiomycota</taxon>
        <taxon>Agaricomycotina</taxon>
        <taxon>Agaricomycetes</taxon>
        <taxon>Hymenochaetales</taxon>
        <taxon>Rickenellaceae</taxon>
        <taxon>Rickenella</taxon>
    </lineage>
</organism>
<dbReference type="AlphaFoldDB" id="A0A4Y7PU91"/>
<keyword evidence="2" id="KW-1185">Reference proteome</keyword>
<dbReference type="Proteomes" id="UP000294933">
    <property type="component" value="Unassembled WGS sequence"/>
</dbReference>
<accession>A0A4Y7PU91</accession>
<reference evidence="1 2" key="1">
    <citation type="submission" date="2018-06" db="EMBL/GenBank/DDBJ databases">
        <title>A transcriptomic atlas of mushroom development highlights an independent origin of complex multicellularity.</title>
        <authorList>
            <consortium name="DOE Joint Genome Institute"/>
            <person name="Krizsan K."/>
            <person name="Almasi E."/>
            <person name="Merenyi Z."/>
            <person name="Sahu N."/>
            <person name="Viragh M."/>
            <person name="Koszo T."/>
            <person name="Mondo S."/>
            <person name="Kiss B."/>
            <person name="Balint B."/>
            <person name="Kues U."/>
            <person name="Barry K."/>
            <person name="Hegedus J.C."/>
            <person name="Henrissat B."/>
            <person name="Johnson J."/>
            <person name="Lipzen A."/>
            <person name="Ohm R."/>
            <person name="Nagy I."/>
            <person name="Pangilinan J."/>
            <person name="Yan J."/>
            <person name="Xiong Y."/>
            <person name="Grigoriev I.V."/>
            <person name="Hibbett D.S."/>
            <person name="Nagy L.G."/>
        </authorList>
    </citation>
    <scope>NUCLEOTIDE SEQUENCE [LARGE SCALE GENOMIC DNA]</scope>
    <source>
        <strain evidence="1 2">SZMC22713</strain>
    </source>
</reference>
<evidence type="ECO:0000313" key="2">
    <source>
        <dbReference type="Proteomes" id="UP000294933"/>
    </source>
</evidence>
<sequence length="135" mass="15345">MGGMAVVIIGYEVNDSAIDAYIEKNNLKPDPERPPFSPGWSGDGLKKLLRHLEEVTSTQVTYARIEDFKSDSHEFICCLADYSYNFLWNCEDVMKQVVPEKFIEIMAPLSTDRVVKRVFASRGFVASYDAKGRIR</sequence>
<dbReference type="OrthoDB" id="3266525at2759"/>
<gene>
    <name evidence="1" type="ORF">BD410DRAFT_792592</name>
</gene>
<protein>
    <submittedName>
        <fullName evidence="1">Uncharacterized protein</fullName>
    </submittedName>
</protein>